<dbReference type="PANTHER" id="PTHR43176">
    <property type="entry name" value="3-HYDROXYISOBUTYRYL-COA HYDROLASE-RELATED"/>
    <property type="match status" value="1"/>
</dbReference>
<accession>A0AAW2XSH1</accession>
<dbReference type="Gene3D" id="3.90.226.10">
    <property type="entry name" value="2-enoyl-CoA Hydratase, Chain A, domain 1"/>
    <property type="match status" value="1"/>
</dbReference>
<evidence type="ECO:0000313" key="4">
    <source>
        <dbReference type="EMBL" id="KAL0455656.1"/>
    </source>
</evidence>
<evidence type="ECO:0000256" key="2">
    <source>
        <dbReference type="RuleBase" id="RU369070"/>
    </source>
</evidence>
<proteinExistence type="inferred from homology"/>
<dbReference type="EC" id="3.1.2.4" evidence="2"/>
<dbReference type="SUPFAM" id="SSF52096">
    <property type="entry name" value="ClpP/crotonase"/>
    <property type="match status" value="1"/>
</dbReference>
<reference evidence="4" key="2">
    <citation type="journal article" date="2024" name="Plant">
        <title>Genomic evolution and insights into agronomic trait innovations of Sesamum species.</title>
        <authorList>
            <person name="Miao H."/>
            <person name="Wang L."/>
            <person name="Qu L."/>
            <person name="Liu H."/>
            <person name="Sun Y."/>
            <person name="Le M."/>
            <person name="Wang Q."/>
            <person name="Wei S."/>
            <person name="Zheng Y."/>
            <person name="Lin W."/>
            <person name="Duan Y."/>
            <person name="Cao H."/>
            <person name="Xiong S."/>
            <person name="Wang X."/>
            <person name="Wei L."/>
            <person name="Li C."/>
            <person name="Ma Q."/>
            <person name="Ju M."/>
            <person name="Zhao R."/>
            <person name="Li G."/>
            <person name="Mu C."/>
            <person name="Tian Q."/>
            <person name="Mei H."/>
            <person name="Zhang T."/>
            <person name="Gao T."/>
            <person name="Zhang H."/>
        </authorList>
    </citation>
    <scope>NUCLEOTIDE SEQUENCE</scope>
    <source>
        <strain evidence="4">KEN1</strain>
    </source>
</reference>
<dbReference type="InterPro" id="IPR045004">
    <property type="entry name" value="ECH_dom"/>
</dbReference>
<dbReference type="InterPro" id="IPR029045">
    <property type="entry name" value="ClpP/crotonase-like_dom_sf"/>
</dbReference>
<protein>
    <recommendedName>
        <fullName evidence="2">3-hydroxyisobutyryl-CoA hydrolase</fullName>
        <shortName evidence="2">HIB-CoA hydrolase</shortName>
        <shortName evidence="2">HIBYL-CoA-H</shortName>
        <ecNumber evidence="2">3.1.2.4</ecNumber>
    </recommendedName>
    <alternativeName>
        <fullName evidence="2">3-hydroxyisobutyryl-coenzyme A hydrolase</fullName>
    </alternativeName>
</protein>
<comment type="catalytic activity">
    <reaction evidence="2">
        <text>3-hydroxy-2-methylpropanoyl-CoA + H2O = 3-hydroxy-2-methylpropanoate + CoA + H(+)</text>
        <dbReference type="Rhea" id="RHEA:20888"/>
        <dbReference type="ChEBI" id="CHEBI:11805"/>
        <dbReference type="ChEBI" id="CHEBI:15377"/>
        <dbReference type="ChEBI" id="CHEBI:15378"/>
        <dbReference type="ChEBI" id="CHEBI:57287"/>
        <dbReference type="ChEBI" id="CHEBI:57340"/>
        <dbReference type="EC" id="3.1.2.4"/>
    </reaction>
</comment>
<name>A0AAW2XSH1_9LAMI</name>
<organism evidence="4">
    <name type="scientific">Sesamum latifolium</name>
    <dbReference type="NCBI Taxonomy" id="2727402"/>
    <lineage>
        <taxon>Eukaryota</taxon>
        <taxon>Viridiplantae</taxon>
        <taxon>Streptophyta</taxon>
        <taxon>Embryophyta</taxon>
        <taxon>Tracheophyta</taxon>
        <taxon>Spermatophyta</taxon>
        <taxon>Magnoliopsida</taxon>
        <taxon>eudicotyledons</taxon>
        <taxon>Gunneridae</taxon>
        <taxon>Pentapetalae</taxon>
        <taxon>asterids</taxon>
        <taxon>lamiids</taxon>
        <taxon>Lamiales</taxon>
        <taxon>Pedaliaceae</taxon>
        <taxon>Sesamum</taxon>
    </lineage>
</organism>
<reference evidence="4" key="1">
    <citation type="submission" date="2020-06" db="EMBL/GenBank/DDBJ databases">
        <authorList>
            <person name="Li T."/>
            <person name="Hu X."/>
            <person name="Zhang T."/>
            <person name="Song X."/>
            <person name="Zhang H."/>
            <person name="Dai N."/>
            <person name="Sheng W."/>
            <person name="Hou X."/>
            <person name="Wei L."/>
        </authorList>
    </citation>
    <scope>NUCLEOTIDE SEQUENCE</scope>
    <source>
        <strain evidence="4">KEN1</strain>
        <tissue evidence="4">Leaf</tissue>
    </source>
</reference>
<dbReference type="Pfam" id="PF16113">
    <property type="entry name" value="ECH_2"/>
    <property type="match status" value="1"/>
</dbReference>
<comment type="function">
    <text evidence="2">Hydrolyzes 3-hydroxyisobutyryl-CoA (HIBYL-CoA), a saline catabolite. Has high activity toward isobutyryl-CoA. Could be an isobutyryl-CoA dehydrogenase that functions in valine catabolism.</text>
</comment>
<comment type="caution">
    <text evidence="4">The sequence shown here is derived from an EMBL/GenBank/DDBJ whole genome shotgun (WGS) entry which is preliminary data.</text>
</comment>
<sequence length="200" mass="23485">MLECGLATHFVFSKDLKSMEDELCEAVYKDVSTIASTLEKFAHKPKLKEDSAWTRLDIINKCFSKKTVEDILSSLETEVLSCKHKWMVNAINSIKYASPTCLKIFLKSIREGRSSTVEECLRNDYIIVRHMLRRTLNNDFFEGSRAMFFDKDKRPKWKPPRLEEVSEEFVEKFFIDVDNDEDWNDLGLPDRNRKMKISKL</sequence>
<evidence type="ECO:0000256" key="1">
    <source>
        <dbReference type="ARBA" id="ARBA00022801"/>
    </source>
</evidence>
<dbReference type="AlphaFoldDB" id="A0AAW2XSH1"/>
<dbReference type="EMBL" id="JACGWN010000003">
    <property type="protein sequence ID" value="KAL0455656.1"/>
    <property type="molecule type" value="Genomic_DNA"/>
</dbReference>
<dbReference type="GO" id="GO:0003860">
    <property type="term" value="F:3-hydroxyisobutyryl-CoA hydrolase activity"/>
    <property type="evidence" value="ECO:0007669"/>
    <property type="project" value="UniProtKB-UniRule"/>
</dbReference>
<keyword evidence="1 2" id="KW-0378">Hydrolase</keyword>
<dbReference type="PANTHER" id="PTHR43176:SF6">
    <property type="entry name" value="3-HYDROXYISOBUTYRYL-COA HYDROLASE"/>
    <property type="match status" value="1"/>
</dbReference>
<evidence type="ECO:0000259" key="3">
    <source>
        <dbReference type="Pfam" id="PF16113"/>
    </source>
</evidence>
<dbReference type="GO" id="GO:0006574">
    <property type="term" value="P:L-valine catabolic process"/>
    <property type="evidence" value="ECO:0007669"/>
    <property type="project" value="UniProtKB-UniRule"/>
</dbReference>
<comment type="similarity">
    <text evidence="2">Belongs to the enoyl-CoA hydratase/isomerase family.</text>
</comment>
<feature type="domain" description="Enoyl-CoA hydratase/isomerase" evidence="3">
    <location>
        <begin position="1"/>
        <end position="174"/>
    </location>
</feature>
<gene>
    <name evidence="4" type="ORF">Slati_0904800</name>
</gene>
<comment type="pathway">
    <text evidence="2">Amino-acid degradation; L-valine degradation.</text>
</comment>
<dbReference type="InterPro" id="IPR032259">
    <property type="entry name" value="HIBYL-CoA-H"/>
</dbReference>